<gene>
    <name evidence="2" type="ORF">GCM10008986_27010</name>
</gene>
<evidence type="ECO:0000313" key="3">
    <source>
        <dbReference type="Proteomes" id="UP001500880"/>
    </source>
</evidence>
<feature type="compositionally biased region" description="Basic and acidic residues" evidence="1">
    <location>
        <begin position="27"/>
        <end position="61"/>
    </location>
</feature>
<accession>A0ABN1BI70</accession>
<proteinExistence type="predicted"/>
<protein>
    <recommendedName>
        <fullName evidence="4">Sporulation protein YhaL</fullName>
    </recommendedName>
</protein>
<reference evidence="2 3" key="1">
    <citation type="journal article" date="2019" name="Int. J. Syst. Evol. Microbiol.">
        <title>The Global Catalogue of Microorganisms (GCM) 10K type strain sequencing project: providing services to taxonomists for standard genome sequencing and annotation.</title>
        <authorList>
            <consortium name="The Broad Institute Genomics Platform"/>
            <consortium name="The Broad Institute Genome Sequencing Center for Infectious Disease"/>
            <person name="Wu L."/>
            <person name="Ma J."/>
        </authorList>
    </citation>
    <scope>NUCLEOTIDE SEQUENCE [LARGE SCALE GENOMIC DNA]</scope>
    <source>
        <strain evidence="2 3">JCM 12389</strain>
    </source>
</reference>
<sequence length="61" mass="7415">MFLVYLLLFFALIVSIGFLFDRKHKVKDPQKMKEQDQSRDRALAETERQTMNKTFQDHSHW</sequence>
<organism evidence="2 3">
    <name type="scientific">Salinibacillus aidingensis</name>
    <dbReference type="NCBI Taxonomy" id="237684"/>
    <lineage>
        <taxon>Bacteria</taxon>
        <taxon>Bacillati</taxon>
        <taxon>Bacillota</taxon>
        <taxon>Bacilli</taxon>
        <taxon>Bacillales</taxon>
        <taxon>Bacillaceae</taxon>
        <taxon>Salinibacillus</taxon>
    </lineage>
</organism>
<comment type="caution">
    <text evidence="2">The sequence shown here is derived from an EMBL/GenBank/DDBJ whole genome shotgun (WGS) entry which is preliminary data.</text>
</comment>
<evidence type="ECO:0000313" key="2">
    <source>
        <dbReference type="EMBL" id="GAA0498499.1"/>
    </source>
</evidence>
<dbReference type="Proteomes" id="UP001500880">
    <property type="component" value="Unassembled WGS sequence"/>
</dbReference>
<feature type="region of interest" description="Disordered" evidence="1">
    <location>
        <begin position="25"/>
        <end position="61"/>
    </location>
</feature>
<keyword evidence="3" id="KW-1185">Reference proteome</keyword>
<name>A0ABN1BI70_9BACI</name>
<evidence type="ECO:0000256" key="1">
    <source>
        <dbReference type="SAM" id="MobiDB-lite"/>
    </source>
</evidence>
<dbReference type="EMBL" id="BAAADO010000005">
    <property type="protein sequence ID" value="GAA0498499.1"/>
    <property type="molecule type" value="Genomic_DNA"/>
</dbReference>
<dbReference type="RefSeq" id="WP_343842077.1">
    <property type="nucleotide sequence ID" value="NZ_BAAADO010000005.1"/>
</dbReference>
<evidence type="ECO:0008006" key="4">
    <source>
        <dbReference type="Google" id="ProtNLM"/>
    </source>
</evidence>